<evidence type="ECO:0000313" key="5">
    <source>
        <dbReference type="Proteomes" id="UP000315842"/>
    </source>
</evidence>
<comment type="caution">
    <text evidence="4">The sequence shown here is derived from an EMBL/GenBank/DDBJ whole genome shotgun (WGS) entry which is preliminary data.</text>
</comment>
<dbReference type="SMART" id="SM00422">
    <property type="entry name" value="HTH_MERR"/>
    <property type="match status" value="1"/>
</dbReference>
<gene>
    <name evidence="4" type="ORF">CUD01_11480</name>
</gene>
<accession>A0A4Y3KBF1</accession>
<dbReference type="InterPro" id="IPR009061">
    <property type="entry name" value="DNA-bd_dom_put_sf"/>
</dbReference>
<evidence type="ECO:0000259" key="3">
    <source>
        <dbReference type="PROSITE" id="PS50937"/>
    </source>
</evidence>
<keyword evidence="5" id="KW-1185">Reference proteome</keyword>
<dbReference type="InterPro" id="IPR000551">
    <property type="entry name" value="MerR-type_HTH_dom"/>
</dbReference>
<dbReference type="AlphaFoldDB" id="A0A4Y3KBF1"/>
<reference evidence="4 5" key="1">
    <citation type="submission" date="2019-06" db="EMBL/GenBank/DDBJ databases">
        <title>Whole genome shotgun sequence of Cellulomonas uda NBRC 3747.</title>
        <authorList>
            <person name="Hosoyama A."/>
            <person name="Uohara A."/>
            <person name="Ohji S."/>
            <person name="Ichikawa N."/>
        </authorList>
    </citation>
    <scope>NUCLEOTIDE SEQUENCE [LARGE SCALE GENOMIC DNA]</scope>
    <source>
        <strain evidence="4 5">NBRC 3747</strain>
    </source>
</reference>
<dbReference type="Pfam" id="PF13411">
    <property type="entry name" value="MerR_1"/>
    <property type="match status" value="1"/>
</dbReference>
<feature type="region of interest" description="Disordered" evidence="2">
    <location>
        <begin position="1"/>
        <end position="52"/>
    </location>
</feature>
<feature type="domain" description="HTH merR-type" evidence="3">
    <location>
        <begin position="72"/>
        <end position="129"/>
    </location>
</feature>
<proteinExistence type="predicted"/>
<evidence type="ECO:0000256" key="1">
    <source>
        <dbReference type="ARBA" id="ARBA00023125"/>
    </source>
</evidence>
<dbReference type="Proteomes" id="UP000315842">
    <property type="component" value="Unassembled WGS sequence"/>
</dbReference>
<dbReference type="CDD" id="cd00592">
    <property type="entry name" value="HTH_MerR-like"/>
    <property type="match status" value="1"/>
</dbReference>
<dbReference type="GO" id="GO:0003700">
    <property type="term" value="F:DNA-binding transcription factor activity"/>
    <property type="evidence" value="ECO:0007669"/>
    <property type="project" value="InterPro"/>
</dbReference>
<dbReference type="PANTHER" id="PTHR30204:SF89">
    <property type="entry name" value="HTH MERR-TYPE DOMAIN-CONTAINING PROTEIN"/>
    <property type="match status" value="1"/>
</dbReference>
<dbReference type="SUPFAM" id="SSF46955">
    <property type="entry name" value="Putative DNA-binding domain"/>
    <property type="match status" value="1"/>
</dbReference>
<dbReference type="Gene3D" id="1.10.1660.10">
    <property type="match status" value="1"/>
</dbReference>
<keyword evidence="1" id="KW-0238">DNA-binding</keyword>
<dbReference type="EMBL" id="BJLP01000015">
    <property type="protein sequence ID" value="GEA80704.1"/>
    <property type="molecule type" value="Genomic_DNA"/>
</dbReference>
<evidence type="ECO:0000313" key="4">
    <source>
        <dbReference type="EMBL" id="GEA80704.1"/>
    </source>
</evidence>
<dbReference type="GO" id="GO:0003677">
    <property type="term" value="F:DNA binding"/>
    <property type="evidence" value="ECO:0007669"/>
    <property type="project" value="UniProtKB-KW"/>
</dbReference>
<organism evidence="4 5">
    <name type="scientific">Cellulomonas uda</name>
    <dbReference type="NCBI Taxonomy" id="1714"/>
    <lineage>
        <taxon>Bacteria</taxon>
        <taxon>Bacillati</taxon>
        <taxon>Actinomycetota</taxon>
        <taxon>Actinomycetes</taxon>
        <taxon>Micrococcales</taxon>
        <taxon>Cellulomonadaceae</taxon>
        <taxon>Cellulomonas</taxon>
    </lineage>
</organism>
<evidence type="ECO:0000256" key="2">
    <source>
        <dbReference type="SAM" id="MobiDB-lite"/>
    </source>
</evidence>
<sequence>MSGTSSARRSATERVAASTADVGSVDAAAPGDATGESAASREQEPWPRGISRRASMRISDVLQALQIEFPAVTPSKLRFLEEQGLVEPVRTPAGYRQYSPADVERLRFVLRQQRDRYMPLKVIGERLAALDAGEEDEPTPRARLAAADGVLARPDTRLSADALARDAGVEATLVAELVEAGVLTPGPGGGFEPWAREVVVTAAALAEHGIDVRHLRQFRAAAERQADLVEQAVAPWKGQRNASARARAATIAAELGELCARMHTALVRSSVADLLP</sequence>
<dbReference type="PROSITE" id="PS50937">
    <property type="entry name" value="HTH_MERR_2"/>
    <property type="match status" value="1"/>
</dbReference>
<protein>
    <submittedName>
        <fullName evidence="4">MerR family transcriptional regulator</fullName>
    </submittedName>
</protein>
<dbReference type="InterPro" id="IPR047057">
    <property type="entry name" value="MerR_fam"/>
</dbReference>
<dbReference type="PANTHER" id="PTHR30204">
    <property type="entry name" value="REDOX-CYCLING DRUG-SENSING TRANSCRIPTIONAL ACTIVATOR SOXR"/>
    <property type="match status" value="1"/>
</dbReference>
<name>A0A4Y3KBF1_CELUD</name>